<accession>A0A0A9I3E0</accession>
<evidence type="ECO:0000313" key="1">
    <source>
        <dbReference type="EMBL" id="JAE39678.1"/>
    </source>
</evidence>
<dbReference type="EMBL" id="GBRH01158218">
    <property type="protein sequence ID" value="JAE39678.1"/>
    <property type="molecule type" value="Transcribed_RNA"/>
</dbReference>
<sequence>MRWLASAGVSRAIDVLEVRNGKRLVLIYFLHNVLARGIYCNREIMVIWYGRMTLHYPSPNSNLVVLAPKCPSLCCIVWSSVYTASSYSCDPFPCSAIGIAV</sequence>
<protein>
    <submittedName>
        <fullName evidence="1">Uncharacterized protein</fullName>
    </submittedName>
</protein>
<name>A0A0A9I3E0_ARUDO</name>
<organism evidence="1">
    <name type="scientific">Arundo donax</name>
    <name type="common">Giant reed</name>
    <name type="synonym">Donax arundinaceus</name>
    <dbReference type="NCBI Taxonomy" id="35708"/>
    <lineage>
        <taxon>Eukaryota</taxon>
        <taxon>Viridiplantae</taxon>
        <taxon>Streptophyta</taxon>
        <taxon>Embryophyta</taxon>
        <taxon>Tracheophyta</taxon>
        <taxon>Spermatophyta</taxon>
        <taxon>Magnoliopsida</taxon>
        <taxon>Liliopsida</taxon>
        <taxon>Poales</taxon>
        <taxon>Poaceae</taxon>
        <taxon>PACMAD clade</taxon>
        <taxon>Arundinoideae</taxon>
        <taxon>Arundineae</taxon>
        <taxon>Arundo</taxon>
    </lineage>
</organism>
<reference evidence="1" key="1">
    <citation type="submission" date="2014-09" db="EMBL/GenBank/DDBJ databases">
        <authorList>
            <person name="Magalhaes I.L.F."/>
            <person name="Oliveira U."/>
            <person name="Santos F.R."/>
            <person name="Vidigal T.H.D.A."/>
            <person name="Brescovit A.D."/>
            <person name="Santos A.J."/>
        </authorList>
    </citation>
    <scope>NUCLEOTIDE SEQUENCE</scope>
    <source>
        <tissue evidence="1">Shoot tissue taken approximately 20 cm above the soil surface</tissue>
    </source>
</reference>
<dbReference type="AlphaFoldDB" id="A0A0A9I3E0"/>
<proteinExistence type="predicted"/>
<reference evidence="1" key="2">
    <citation type="journal article" date="2015" name="Data Brief">
        <title>Shoot transcriptome of the giant reed, Arundo donax.</title>
        <authorList>
            <person name="Barrero R.A."/>
            <person name="Guerrero F.D."/>
            <person name="Moolhuijzen P."/>
            <person name="Goolsby J.A."/>
            <person name="Tidwell J."/>
            <person name="Bellgard S.E."/>
            <person name="Bellgard M.I."/>
        </authorList>
    </citation>
    <scope>NUCLEOTIDE SEQUENCE</scope>
    <source>
        <tissue evidence="1">Shoot tissue taken approximately 20 cm above the soil surface</tissue>
    </source>
</reference>